<evidence type="ECO:0000313" key="2">
    <source>
        <dbReference type="Proteomes" id="UP001595752"/>
    </source>
</evidence>
<feature type="non-terminal residue" evidence="1">
    <location>
        <position position="1"/>
    </location>
</feature>
<dbReference type="Proteomes" id="UP001595752">
    <property type="component" value="Unassembled WGS sequence"/>
</dbReference>
<protein>
    <submittedName>
        <fullName evidence="1">Uncharacterized protein</fullName>
    </submittedName>
</protein>
<proteinExistence type="predicted"/>
<gene>
    <name evidence="1" type="ORF">ACFOU2_10305</name>
</gene>
<name>A0ABV8B0R1_9BACI</name>
<dbReference type="RefSeq" id="WP_377914774.1">
    <property type="nucleotide sequence ID" value="NZ_JBHRZT010000043.1"/>
</dbReference>
<sequence>FDSKIIRIDVRTRRLDNSRIDFLVELAPPVQQENFVLFGSFDNYLRAANIPTRDERYGEEKSL</sequence>
<keyword evidence="2" id="KW-1185">Reference proteome</keyword>
<organism evidence="1 2">
    <name type="scientific">Bacillus songklensis</name>
    <dbReference type="NCBI Taxonomy" id="1069116"/>
    <lineage>
        <taxon>Bacteria</taxon>
        <taxon>Bacillati</taxon>
        <taxon>Bacillota</taxon>
        <taxon>Bacilli</taxon>
        <taxon>Bacillales</taxon>
        <taxon>Bacillaceae</taxon>
        <taxon>Bacillus</taxon>
    </lineage>
</organism>
<comment type="caution">
    <text evidence="1">The sequence shown here is derived from an EMBL/GenBank/DDBJ whole genome shotgun (WGS) entry which is preliminary data.</text>
</comment>
<accession>A0ABV8B0R1</accession>
<dbReference type="EMBL" id="JBHRZT010000043">
    <property type="protein sequence ID" value="MFC3883873.1"/>
    <property type="molecule type" value="Genomic_DNA"/>
</dbReference>
<evidence type="ECO:0000313" key="1">
    <source>
        <dbReference type="EMBL" id="MFC3883873.1"/>
    </source>
</evidence>
<reference evidence="2" key="1">
    <citation type="journal article" date="2019" name="Int. J. Syst. Evol. Microbiol.">
        <title>The Global Catalogue of Microorganisms (GCM) 10K type strain sequencing project: providing services to taxonomists for standard genome sequencing and annotation.</title>
        <authorList>
            <consortium name="The Broad Institute Genomics Platform"/>
            <consortium name="The Broad Institute Genome Sequencing Center for Infectious Disease"/>
            <person name="Wu L."/>
            <person name="Ma J."/>
        </authorList>
    </citation>
    <scope>NUCLEOTIDE SEQUENCE [LARGE SCALE GENOMIC DNA]</scope>
    <source>
        <strain evidence="2">CCUG 61889</strain>
    </source>
</reference>